<dbReference type="PANTHER" id="PTHR12121">
    <property type="entry name" value="CARBON CATABOLITE REPRESSOR PROTEIN 4"/>
    <property type="match status" value="1"/>
</dbReference>
<accession>A0ABM0GY42</accession>
<name>A0ABM0GY42_SACKO</name>
<proteinExistence type="predicted"/>
<evidence type="ECO:0000256" key="2">
    <source>
        <dbReference type="SAM" id="MobiDB-lite"/>
    </source>
</evidence>
<dbReference type="GeneID" id="100370174"/>
<dbReference type="PANTHER" id="PTHR12121:SF34">
    <property type="entry name" value="PROTEIN ANGEL"/>
    <property type="match status" value="1"/>
</dbReference>
<feature type="region of interest" description="Disordered" evidence="2">
    <location>
        <begin position="197"/>
        <end position="234"/>
    </location>
</feature>
<evidence type="ECO:0000259" key="3">
    <source>
        <dbReference type="Pfam" id="PF03372"/>
    </source>
</evidence>
<keyword evidence="1" id="KW-0175">Coiled coil</keyword>
<dbReference type="Proteomes" id="UP000694865">
    <property type="component" value="Unplaced"/>
</dbReference>
<dbReference type="Pfam" id="PF03372">
    <property type="entry name" value="Exo_endo_phos"/>
    <property type="match status" value="1"/>
</dbReference>
<dbReference type="SUPFAM" id="SSF56219">
    <property type="entry name" value="DNase I-like"/>
    <property type="match status" value="1"/>
</dbReference>
<dbReference type="InterPro" id="IPR050410">
    <property type="entry name" value="CCR4/nocturin_mRNA_transcr"/>
</dbReference>
<evidence type="ECO:0000313" key="5">
    <source>
        <dbReference type="RefSeq" id="XP_002739940.2"/>
    </source>
</evidence>
<organism evidence="4 5">
    <name type="scientific">Saccoglossus kowalevskii</name>
    <name type="common">Acorn worm</name>
    <dbReference type="NCBI Taxonomy" id="10224"/>
    <lineage>
        <taxon>Eukaryota</taxon>
        <taxon>Metazoa</taxon>
        <taxon>Hemichordata</taxon>
        <taxon>Enteropneusta</taxon>
        <taxon>Harrimaniidae</taxon>
        <taxon>Saccoglossus</taxon>
    </lineage>
</organism>
<feature type="compositionally biased region" description="Polar residues" evidence="2">
    <location>
        <begin position="149"/>
        <end position="167"/>
    </location>
</feature>
<dbReference type="InterPro" id="IPR036691">
    <property type="entry name" value="Endo/exonu/phosph_ase_sf"/>
</dbReference>
<keyword evidence="4" id="KW-1185">Reference proteome</keyword>
<protein>
    <submittedName>
        <fullName evidence="5">Protein angel homolog 2-like</fullName>
    </submittedName>
</protein>
<feature type="coiled-coil region" evidence="1">
    <location>
        <begin position="290"/>
        <end position="317"/>
    </location>
</feature>
<dbReference type="Gene3D" id="3.60.10.10">
    <property type="entry name" value="Endonuclease/exonuclease/phosphatase"/>
    <property type="match status" value="1"/>
</dbReference>
<feature type="domain" description="Endonuclease/exonuclease/phosphatase" evidence="3">
    <location>
        <begin position="266"/>
        <end position="627"/>
    </location>
</feature>
<evidence type="ECO:0000313" key="4">
    <source>
        <dbReference type="Proteomes" id="UP000694865"/>
    </source>
</evidence>
<feature type="compositionally biased region" description="Low complexity" evidence="2">
    <location>
        <begin position="136"/>
        <end position="148"/>
    </location>
</feature>
<feature type="compositionally biased region" description="Polar residues" evidence="2">
    <location>
        <begin position="217"/>
        <end position="234"/>
    </location>
</feature>
<gene>
    <name evidence="5" type="primary">LOC100370174</name>
</gene>
<sequence>MAAWPWNSPQFRLMWNQNCQQIRSNSIVTNQPFSAPPLLALHSTIPTTPGVPIYRRSSPTTSLGTLAMRPPIRTASVQPVYRFVSNTLTNTFVRSPYQIYSAASTQVSSESNMRKRTRQDSASDKRNIPAATRPRVSISSSVCTQSSQNAIQTECQQQQPAHDSSAMQPEMHNIKPATLFSSRQSVRDTSTGTDIFSRELSLKSVPSHHGRRHGNVSVKSAQNSSGAESDDSAVNNPEFYRRDWIYTDIGKEHIRKRKPGIEFSIMSYNVLAQRLIEMNMFLYPHCNEDILKWEYRKNNLMKEIKELQADILCLQEVQEEHFQTFYQPQLALLGYEGVFKRRTGDKHDGCATFFLTSQFELETYRLIQYYKPGVYLLNRDNVGVIVLLKPKVNTSSHQRICVANTHLLFNPKRGDVKLAQLAVLFAEIDKLALRRTTHNGRPVYCPTLLCGDMNSIPYSPLYRFISGMLKYTGTQTSTVSGQHRGWHGDVLPYPLWPRCMGITDACKYVEVVEERRQKKKKDGDGWQEVKPRYTFSETIKHDFNFRSVYTHRTENRENEVTTNHDKTNCTLDYIFYSLTARRREEQKHGRTRTFYERYEGPLKLLGKLALFSDSKANKMGGLPNRMISSDHFSLQAKFLLQED</sequence>
<dbReference type="InterPro" id="IPR005135">
    <property type="entry name" value="Endo/exonuclease/phosphatase"/>
</dbReference>
<feature type="region of interest" description="Disordered" evidence="2">
    <location>
        <begin position="105"/>
        <end position="167"/>
    </location>
</feature>
<evidence type="ECO:0000256" key="1">
    <source>
        <dbReference type="SAM" id="Coils"/>
    </source>
</evidence>
<dbReference type="RefSeq" id="XP_002739940.2">
    <property type="nucleotide sequence ID" value="XM_002739894.2"/>
</dbReference>
<feature type="compositionally biased region" description="Basic and acidic residues" evidence="2">
    <location>
        <begin position="118"/>
        <end position="127"/>
    </location>
</feature>
<reference evidence="5" key="1">
    <citation type="submission" date="2025-08" db="UniProtKB">
        <authorList>
            <consortium name="RefSeq"/>
        </authorList>
    </citation>
    <scope>IDENTIFICATION</scope>
    <source>
        <tissue evidence="5">Testes</tissue>
    </source>
</reference>